<comment type="caution">
    <text evidence="1">The sequence shown here is derived from an EMBL/GenBank/DDBJ whole genome shotgun (WGS) entry which is preliminary data.</text>
</comment>
<accession>A0AAE1Q3B1</accession>
<dbReference type="Proteomes" id="UP001292094">
    <property type="component" value="Unassembled WGS sequence"/>
</dbReference>
<gene>
    <name evidence="1" type="ORF">Pmani_010983</name>
</gene>
<sequence>MLKGRVNLEYSVSEDMVFKHRALAILRPTIELSGEYTCCISSFESEDYKRKSVIVYAPASDMTMSYSKPGGGKVVVSCRAGGVYPAPDIAIFRSSPPSRRAEMEGARVTSQHFSQLGEDCLLPRSLSNDLASVEGTENSKLRQESVDVITPPSTIPVPHTLKQGRVLLGA</sequence>
<dbReference type="AlphaFoldDB" id="A0AAE1Q3B1"/>
<evidence type="ECO:0000313" key="1">
    <source>
        <dbReference type="EMBL" id="KAK4317977.1"/>
    </source>
</evidence>
<organism evidence="1 2">
    <name type="scientific">Petrolisthes manimaculis</name>
    <dbReference type="NCBI Taxonomy" id="1843537"/>
    <lineage>
        <taxon>Eukaryota</taxon>
        <taxon>Metazoa</taxon>
        <taxon>Ecdysozoa</taxon>
        <taxon>Arthropoda</taxon>
        <taxon>Crustacea</taxon>
        <taxon>Multicrustacea</taxon>
        <taxon>Malacostraca</taxon>
        <taxon>Eumalacostraca</taxon>
        <taxon>Eucarida</taxon>
        <taxon>Decapoda</taxon>
        <taxon>Pleocyemata</taxon>
        <taxon>Anomura</taxon>
        <taxon>Galatheoidea</taxon>
        <taxon>Porcellanidae</taxon>
        <taxon>Petrolisthes</taxon>
    </lineage>
</organism>
<name>A0AAE1Q3B1_9EUCA</name>
<evidence type="ECO:0000313" key="2">
    <source>
        <dbReference type="Proteomes" id="UP001292094"/>
    </source>
</evidence>
<keyword evidence="2" id="KW-1185">Reference proteome</keyword>
<protein>
    <submittedName>
        <fullName evidence="1">Uncharacterized protein</fullName>
    </submittedName>
</protein>
<dbReference type="EMBL" id="JAWZYT010000876">
    <property type="protein sequence ID" value="KAK4317977.1"/>
    <property type="molecule type" value="Genomic_DNA"/>
</dbReference>
<reference evidence="1" key="1">
    <citation type="submission" date="2023-11" db="EMBL/GenBank/DDBJ databases">
        <title>Genome assemblies of two species of porcelain crab, Petrolisthes cinctipes and Petrolisthes manimaculis (Anomura: Porcellanidae).</title>
        <authorList>
            <person name="Angst P."/>
        </authorList>
    </citation>
    <scope>NUCLEOTIDE SEQUENCE</scope>
    <source>
        <strain evidence="1">PB745_02</strain>
        <tissue evidence="1">Gill</tissue>
    </source>
</reference>
<proteinExistence type="predicted"/>